<dbReference type="RefSeq" id="WP_154355708.1">
    <property type="nucleotide sequence ID" value="NZ_WKJL01000001.1"/>
</dbReference>
<reference evidence="1 2" key="1">
    <citation type="submission" date="2019-11" db="EMBL/GenBank/DDBJ databases">
        <title>Novel species isolated from a subtropical stream in China.</title>
        <authorList>
            <person name="Lu H."/>
        </authorList>
    </citation>
    <scope>NUCLEOTIDE SEQUENCE [LARGE SCALE GENOMIC DNA]</scope>
    <source>
        <strain evidence="1 2">FT26W</strain>
    </source>
</reference>
<gene>
    <name evidence="1" type="ORF">GJ698_00905</name>
</gene>
<proteinExistence type="predicted"/>
<accession>A0A844CRU2</accession>
<evidence type="ECO:0000313" key="2">
    <source>
        <dbReference type="Proteomes" id="UP000439986"/>
    </source>
</evidence>
<protein>
    <submittedName>
        <fullName evidence="1">Uncharacterized protein</fullName>
    </submittedName>
</protein>
<dbReference type="EMBL" id="WKJL01000001">
    <property type="protein sequence ID" value="MRW82648.1"/>
    <property type="molecule type" value="Genomic_DNA"/>
</dbReference>
<dbReference type="Proteomes" id="UP000439986">
    <property type="component" value="Unassembled WGS sequence"/>
</dbReference>
<keyword evidence="2" id="KW-1185">Reference proteome</keyword>
<comment type="caution">
    <text evidence="1">The sequence shown here is derived from an EMBL/GenBank/DDBJ whole genome shotgun (WGS) entry which is preliminary data.</text>
</comment>
<dbReference type="AlphaFoldDB" id="A0A844CRU2"/>
<organism evidence="1 2">
    <name type="scientific">Duganella aquatilis</name>
    <dbReference type="NCBI Taxonomy" id="2666082"/>
    <lineage>
        <taxon>Bacteria</taxon>
        <taxon>Pseudomonadati</taxon>
        <taxon>Pseudomonadota</taxon>
        <taxon>Betaproteobacteria</taxon>
        <taxon>Burkholderiales</taxon>
        <taxon>Oxalobacteraceae</taxon>
        <taxon>Telluria group</taxon>
        <taxon>Duganella</taxon>
    </lineage>
</organism>
<evidence type="ECO:0000313" key="1">
    <source>
        <dbReference type="EMBL" id="MRW82648.1"/>
    </source>
</evidence>
<sequence length="112" mass="12639">MTPPSSEQACSAVNLRHMLAKQFPDQFMALTDLFAVGCLMHYQGERCASHRLMAQVSDTLCHPAEKNYFALLLNRLSGNELRFAREIKSSLEVIALFERMPQPPAREAACIR</sequence>
<name>A0A844CRU2_9BURK</name>